<feature type="domain" description="SKI-interacting protein SKIP SNW" evidence="5">
    <location>
        <begin position="143"/>
        <end position="303"/>
    </location>
</feature>
<feature type="compositionally biased region" description="Basic and acidic residues" evidence="4">
    <location>
        <begin position="310"/>
        <end position="338"/>
    </location>
</feature>
<comment type="caution">
    <text evidence="6">The sequence shown here is derived from an EMBL/GenBank/DDBJ whole genome shotgun (WGS) entry which is preliminary data.</text>
</comment>
<dbReference type="InterPro" id="IPR017862">
    <property type="entry name" value="SKI-int_prot_SKIP"/>
</dbReference>
<evidence type="ECO:0000313" key="6">
    <source>
        <dbReference type="EMBL" id="OLL21789.1"/>
    </source>
</evidence>
<accession>A0A1U7LGL8</accession>
<dbReference type="STRING" id="1198029.A0A1U7LGL8"/>
<dbReference type="Pfam" id="PF02731">
    <property type="entry name" value="SKIP_SNW"/>
    <property type="match status" value="1"/>
</dbReference>
<keyword evidence="3" id="KW-0508">mRNA splicing</keyword>
<feature type="compositionally biased region" description="Basic and acidic residues" evidence="4">
    <location>
        <begin position="281"/>
        <end position="303"/>
    </location>
</feature>
<evidence type="ECO:0000256" key="1">
    <source>
        <dbReference type="ARBA" id="ARBA00010197"/>
    </source>
</evidence>
<comment type="subunit">
    <text evidence="3">Associated with the spliceosome.</text>
</comment>
<dbReference type="Proteomes" id="UP000186594">
    <property type="component" value="Unassembled WGS sequence"/>
</dbReference>
<comment type="similarity">
    <text evidence="1 3">Belongs to the SNW family.</text>
</comment>
<evidence type="ECO:0000256" key="4">
    <source>
        <dbReference type="SAM" id="MobiDB-lite"/>
    </source>
</evidence>
<feature type="compositionally biased region" description="Basic and acidic residues" evidence="4">
    <location>
        <begin position="171"/>
        <end position="180"/>
    </location>
</feature>
<evidence type="ECO:0000313" key="7">
    <source>
        <dbReference type="Proteomes" id="UP000186594"/>
    </source>
</evidence>
<dbReference type="EMBL" id="LXFE01004245">
    <property type="protein sequence ID" value="OLL21789.1"/>
    <property type="molecule type" value="Genomic_DNA"/>
</dbReference>
<gene>
    <name evidence="6" type="ORF">NEOLI_000971</name>
</gene>
<name>A0A1U7LGL8_NEOID</name>
<dbReference type="InterPro" id="IPR004015">
    <property type="entry name" value="SKI-int_prot_SKIP_SNW-dom"/>
</dbReference>
<organism evidence="6 7">
    <name type="scientific">Neolecta irregularis (strain DAH-3)</name>
    <dbReference type="NCBI Taxonomy" id="1198029"/>
    <lineage>
        <taxon>Eukaryota</taxon>
        <taxon>Fungi</taxon>
        <taxon>Dikarya</taxon>
        <taxon>Ascomycota</taxon>
        <taxon>Taphrinomycotina</taxon>
        <taxon>Neolectales</taxon>
        <taxon>Neolectaceae</taxon>
        <taxon>Neolecta</taxon>
    </lineage>
</organism>
<keyword evidence="3" id="KW-0747">Spliceosome</keyword>
<proteinExistence type="inferred from homology"/>
<comment type="subcellular location">
    <subcellularLocation>
        <location evidence="3">Nucleus</location>
    </subcellularLocation>
</comment>
<comment type="function">
    <text evidence="3">Involved in pre-mRNA splicing.</text>
</comment>
<protein>
    <recommendedName>
        <fullName evidence="2 3">Pre-mRNA-processing protein 45</fullName>
    </recommendedName>
</protein>
<feature type="region of interest" description="Disordered" evidence="4">
    <location>
        <begin position="276"/>
        <end position="347"/>
    </location>
</feature>
<dbReference type="GO" id="GO:0005681">
    <property type="term" value="C:spliceosomal complex"/>
    <property type="evidence" value="ECO:0007669"/>
    <property type="project" value="UniProtKB-UniRule"/>
</dbReference>
<sequence length="496" mass="55409">MTTAAPPYGHRAAWRPLAHDHYADGGSFPEIPAVQYPLDMGRSHSASSGAALTLQLDRHGHVKYDAIASHGHAPSRIVQASFKDLVPLRQRADIGDISLDRPAPDLVLAQTNKTRDALYKLVSAQLAAANPKNIPAPASNDPTFIRYTPSNQMGEPNDVNHQQRIIKLVNKHHDPMEPPKFRHKKIPRGPGSPPPPLLRSPPRKLTAAEQQDWIIPPCISNWKNPKGYTIPLDKRLAADGRGLQDVQINDNFAKLSEALFTADRHAREEVRQRAAMQQKLAQKEKATKEDHLRSLAQKARQDRLAASPRSDSDSGDEKGARERQQLRLERRRDAERQMRMSRMGAEQKLKALAREQQRDISEKIALGLARPSNDKEAMFDARLFNQSGGLDSGFKDDESYSTYDKPLFAAQAVAQSIYRPKPQQEDDDEETSLEKVTSGARFEVLGKPQKGFAASDTAQPRDGPVQFEKDINDPFGVDAFLKEAQQGNTRKKQRIE</sequence>
<keyword evidence="7" id="KW-1185">Reference proteome</keyword>
<dbReference type="PANTHER" id="PTHR12096">
    <property type="entry name" value="NUCLEAR PROTEIN SKIP-RELATED"/>
    <property type="match status" value="1"/>
</dbReference>
<dbReference type="OrthoDB" id="666364at2759"/>
<feature type="region of interest" description="Disordered" evidence="4">
    <location>
        <begin position="171"/>
        <end position="206"/>
    </location>
</feature>
<keyword evidence="3" id="KW-0507">mRNA processing</keyword>
<evidence type="ECO:0000259" key="5">
    <source>
        <dbReference type="Pfam" id="PF02731"/>
    </source>
</evidence>
<dbReference type="AlphaFoldDB" id="A0A1U7LGL8"/>
<dbReference type="GO" id="GO:0000398">
    <property type="term" value="P:mRNA splicing, via spliceosome"/>
    <property type="evidence" value="ECO:0007669"/>
    <property type="project" value="InterPro"/>
</dbReference>
<feature type="region of interest" description="Disordered" evidence="4">
    <location>
        <begin position="418"/>
        <end position="496"/>
    </location>
</feature>
<evidence type="ECO:0000256" key="3">
    <source>
        <dbReference type="RuleBase" id="RU367140"/>
    </source>
</evidence>
<feature type="compositionally biased region" description="Pro residues" evidence="4">
    <location>
        <begin position="190"/>
        <end position="199"/>
    </location>
</feature>
<dbReference type="OMA" id="YGQRRGW"/>
<evidence type="ECO:0000256" key="2">
    <source>
        <dbReference type="ARBA" id="ARBA00022160"/>
    </source>
</evidence>
<keyword evidence="3" id="KW-0539">Nucleus</keyword>
<reference evidence="6 7" key="1">
    <citation type="submission" date="2016-04" db="EMBL/GenBank/DDBJ databases">
        <title>Evolutionary innovation and constraint leading to complex multicellularity in the Ascomycota.</title>
        <authorList>
            <person name="Cisse O."/>
            <person name="Nguyen A."/>
            <person name="Hewitt D.A."/>
            <person name="Jedd G."/>
            <person name="Stajich J.E."/>
        </authorList>
    </citation>
    <scope>NUCLEOTIDE SEQUENCE [LARGE SCALE GENOMIC DNA]</scope>
    <source>
        <strain evidence="6 7">DAH-3</strain>
    </source>
</reference>